<dbReference type="EMBL" id="KN825455">
    <property type="protein sequence ID" value="KIK90905.1"/>
    <property type="molecule type" value="Genomic_DNA"/>
</dbReference>
<dbReference type="Proteomes" id="UP000054538">
    <property type="component" value="Unassembled WGS sequence"/>
</dbReference>
<evidence type="ECO:0000256" key="1">
    <source>
        <dbReference type="SAM" id="MobiDB-lite"/>
    </source>
</evidence>
<feature type="compositionally biased region" description="Low complexity" evidence="1">
    <location>
        <begin position="1"/>
        <end position="23"/>
    </location>
</feature>
<name>A0A0D0E2A2_9AGAM</name>
<evidence type="ECO:0000313" key="3">
    <source>
        <dbReference type="Proteomes" id="UP000054538"/>
    </source>
</evidence>
<gene>
    <name evidence="2" type="ORF">PAXRUDRAFT_658529</name>
</gene>
<protein>
    <submittedName>
        <fullName evidence="2">Uncharacterized protein</fullName>
    </submittedName>
</protein>
<keyword evidence="3" id="KW-1185">Reference proteome</keyword>
<feature type="region of interest" description="Disordered" evidence="1">
    <location>
        <begin position="1"/>
        <end position="25"/>
    </location>
</feature>
<reference evidence="3" key="2">
    <citation type="submission" date="2015-01" db="EMBL/GenBank/DDBJ databases">
        <title>Evolutionary Origins and Diversification of the Mycorrhizal Mutualists.</title>
        <authorList>
            <consortium name="DOE Joint Genome Institute"/>
            <consortium name="Mycorrhizal Genomics Consortium"/>
            <person name="Kohler A."/>
            <person name="Kuo A."/>
            <person name="Nagy L.G."/>
            <person name="Floudas D."/>
            <person name="Copeland A."/>
            <person name="Barry K.W."/>
            <person name="Cichocki N."/>
            <person name="Veneault-Fourrey C."/>
            <person name="LaButti K."/>
            <person name="Lindquist E.A."/>
            <person name="Lipzen A."/>
            <person name="Lundell T."/>
            <person name="Morin E."/>
            <person name="Murat C."/>
            <person name="Riley R."/>
            <person name="Ohm R."/>
            <person name="Sun H."/>
            <person name="Tunlid A."/>
            <person name="Henrissat B."/>
            <person name="Grigoriev I.V."/>
            <person name="Hibbett D.S."/>
            <person name="Martin F."/>
        </authorList>
    </citation>
    <scope>NUCLEOTIDE SEQUENCE [LARGE SCALE GENOMIC DNA]</scope>
    <source>
        <strain evidence="3">Ve08.2h10</strain>
    </source>
</reference>
<accession>A0A0D0E2A2</accession>
<reference evidence="2 3" key="1">
    <citation type="submission" date="2014-04" db="EMBL/GenBank/DDBJ databases">
        <authorList>
            <consortium name="DOE Joint Genome Institute"/>
            <person name="Kuo A."/>
            <person name="Kohler A."/>
            <person name="Jargeat P."/>
            <person name="Nagy L.G."/>
            <person name="Floudas D."/>
            <person name="Copeland A."/>
            <person name="Barry K.W."/>
            <person name="Cichocki N."/>
            <person name="Veneault-Fourrey C."/>
            <person name="LaButti K."/>
            <person name="Lindquist E.A."/>
            <person name="Lipzen A."/>
            <person name="Lundell T."/>
            <person name="Morin E."/>
            <person name="Murat C."/>
            <person name="Sun H."/>
            <person name="Tunlid A."/>
            <person name="Henrissat B."/>
            <person name="Grigoriev I.V."/>
            <person name="Hibbett D.S."/>
            <person name="Martin F."/>
            <person name="Nordberg H.P."/>
            <person name="Cantor M.N."/>
            <person name="Hua S.X."/>
        </authorList>
    </citation>
    <scope>NUCLEOTIDE SEQUENCE [LARGE SCALE GENOMIC DNA]</scope>
    <source>
        <strain evidence="2 3">Ve08.2h10</strain>
    </source>
</reference>
<evidence type="ECO:0000313" key="2">
    <source>
        <dbReference type="EMBL" id="KIK90905.1"/>
    </source>
</evidence>
<dbReference type="HOGENOM" id="CLU_2347369_0_0_1"/>
<organism evidence="2 3">
    <name type="scientific">Paxillus rubicundulus Ve08.2h10</name>
    <dbReference type="NCBI Taxonomy" id="930991"/>
    <lineage>
        <taxon>Eukaryota</taxon>
        <taxon>Fungi</taxon>
        <taxon>Dikarya</taxon>
        <taxon>Basidiomycota</taxon>
        <taxon>Agaricomycotina</taxon>
        <taxon>Agaricomycetes</taxon>
        <taxon>Agaricomycetidae</taxon>
        <taxon>Boletales</taxon>
        <taxon>Paxilineae</taxon>
        <taxon>Paxillaceae</taxon>
        <taxon>Paxillus</taxon>
    </lineage>
</organism>
<proteinExistence type="predicted"/>
<sequence length="97" mass="10313">MPLSFSSLFSSSPCSVSSPSSFSTPGRAVGLSSLPNFGFAHPIRCLSCFASSRSSTHSWTLGDQPWLMGDSECKVVVEFFCYSSPSNACPHHPDSSS</sequence>
<dbReference type="InParanoid" id="A0A0D0E2A2"/>
<dbReference type="AlphaFoldDB" id="A0A0D0E2A2"/>